<reference evidence="2 3" key="1">
    <citation type="submission" date="2016-11" db="EMBL/GenBank/DDBJ databases">
        <title>Draft Genome Sequences of Nine Cyanobacterial Strains from Diverse Habitats.</title>
        <authorList>
            <person name="Zhu T."/>
            <person name="Hou S."/>
            <person name="Lu X."/>
            <person name="Hess W.R."/>
        </authorList>
    </citation>
    <scope>NUCLEOTIDE SEQUENCE [LARGE SCALE GENOMIC DNA]</scope>
    <source>
        <strain evidence="2 3">5.2 s.c.1</strain>
    </source>
</reference>
<comment type="caution">
    <text evidence="2">The sequence shown here is derived from an EMBL/GenBank/DDBJ whole genome shotgun (WGS) entry which is preliminary data.</text>
</comment>
<dbReference type="OrthoDB" id="515719at2"/>
<dbReference type="EMBL" id="MRCC01000004">
    <property type="protein sequence ID" value="OKH27952.1"/>
    <property type="molecule type" value="Genomic_DNA"/>
</dbReference>
<accession>A0A1U7HWL5</accession>
<keyword evidence="1" id="KW-0472">Membrane</keyword>
<sequence length="69" mass="6982">MTTMTPKSGLFLGGSCIAAIAGVGSVFELSSGQPDLGVTATSVILAISIPLTCFLFYAAVRDTNAANNK</sequence>
<keyword evidence="1" id="KW-0812">Transmembrane</keyword>
<gene>
    <name evidence="2" type="ORF">NIES1031_05040</name>
</gene>
<evidence type="ECO:0000256" key="1">
    <source>
        <dbReference type="SAM" id="Phobius"/>
    </source>
</evidence>
<proteinExistence type="predicted"/>
<keyword evidence="1" id="KW-1133">Transmembrane helix</keyword>
<keyword evidence="3" id="KW-1185">Reference proteome</keyword>
<evidence type="ECO:0000313" key="2">
    <source>
        <dbReference type="EMBL" id="OKH27952.1"/>
    </source>
</evidence>
<dbReference type="AlphaFoldDB" id="A0A1U7HWL5"/>
<dbReference type="STRING" id="247279.NIES1031_05040"/>
<evidence type="ECO:0000313" key="3">
    <source>
        <dbReference type="Proteomes" id="UP000185984"/>
    </source>
</evidence>
<protein>
    <submittedName>
        <fullName evidence="2">Uncharacterized protein</fullName>
    </submittedName>
</protein>
<organism evidence="2 3">
    <name type="scientific">Chroogloeocystis siderophila 5.2 s.c.1</name>
    <dbReference type="NCBI Taxonomy" id="247279"/>
    <lineage>
        <taxon>Bacteria</taxon>
        <taxon>Bacillati</taxon>
        <taxon>Cyanobacteriota</taxon>
        <taxon>Cyanophyceae</taxon>
        <taxon>Oscillatoriophycideae</taxon>
        <taxon>Chroococcales</taxon>
        <taxon>Chroococcaceae</taxon>
        <taxon>Chroogloeocystis</taxon>
    </lineage>
</organism>
<name>A0A1U7HWL5_9CHRO</name>
<feature type="transmembrane region" description="Helical" evidence="1">
    <location>
        <begin position="36"/>
        <end position="60"/>
    </location>
</feature>
<dbReference type="Proteomes" id="UP000185984">
    <property type="component" value="Unassembled WGS sequence"/>
</dbReference>